<reference evidence="1" key="1">
    <citation type="submission" date="2023-05" db="EMBL/GenBank/DDBJ databases">
        <title>Nepenthes gracilis genome sequencing.</title>
        <authorList>
            <person name="Fukushima K."/>
        </authorList>
    </citation>
    <scope>NUCLEOTIDE SEQUENCE</scope>
    <source>
        <strain evidence="1">SING2019-196</strain>
    </source>
</reference>
<dbReference type="EMBL" id="BSYO01000041">
    <property type="protein sequence ID" value="GMH31769.1"/>
    <property type="molecule type" value="Genomic_DNA"/>
</dbReference>
<proteinExistence type="predicted"/>
<protein>
    <submittedName>
        <fullName evidence="1">Uncharacterized protein</fullName>
    </submittedName>
</protein>
<keyword evidence="2" id="KW-1185">Reference proteome</keyword>
<comment type="caution">
    <text evidence="1">The sequence shown here is derived from an EMBL/GenBank/DDBJ whole genome shotgun (WGS) entry which is preliminary data.</text>
</comment>
<dbReference type="Proteomes" id="UP001279734">
    <property type="component" value="Unassembled WGS sequence"/>
</dbReference>
<dbReference type="AlphaFoldDB" id="A0AAD3Y8S5"/>
<organism evidence="1 2">
    <name type="scientific">Nepenthes gracilis</name>
    <name type="common">Slender pitcher plant</name>
    <dbReference type="NCBI Taxonomy" id="150966"/>
    <lineage>
        <taxon>Eukaryota</taxon>
        <taxon>Viridiplantae</taxon>
        <taxon>Streptophyta</taxon>
        <taxon>Embryophyta</taxon>
        <taxon>Tracheophyta</taxon>
        <taxon>Spermatophyta</taxon>
        <taxon>Magnoliopsida</taxon>
        <taxon>eudicotyledons</taxon>
        <taxon>Gunneridae</taxon>
        <taxon>Pentapetalae</taxon>
        <taxon>Caryophyllales</taxon>
        <taxon>Nepenthaceae</taxon>
        <taxon>Nepenthes</taxon>
    </lineage>
</organism>
<evidence type="ECO:0000313" key="1">
    <source>
        <dbReference type="EMBL" id="GMH31769.1"/>
    </source>
</evidence>
<sequence length="97" mass="10458">MAAAAWNTSKTPARRHCIFSTGKNSCGVENASMRQQVYCCLLFGWLQASCSLTEFPVWCSGSVMVPVCCDDVDVTFHGVIVKIDVSIDSYGDAIVAS</sequence>
<name>A0AAD3Y8S5_NEPGR</name>
<gene>
    <name evidence="1" type="ORF">Nepgr_033613</name>
</gene>
<accession>A0AAD3Y8S5</accession>
<evidence type="ECO:0000313" key="2">
    <source>
        <dbReference type="Proteomes" id="UP001279734"/>
    </source>
</evidence>